<protein>
    <recommendedName>
        <fullName evidence="4">Malate dehydrogenase</fullName>
    </recommendedName>
</protein>
<dbReference type="Proteomes" id="UP001302321">
    <property type="component" value="Unassembled WGS sequence"/>
</dbReference>
<dbReference type="InterPro" id="IPR021851">
    <property type="entry name" value="DUF3455"/>
</dbReference>
<dbReference type="AlphaFoldDB" id="A0AAN6W4V0"/>
<sequence>MVSVKSLLLAAMATVAYTAPTCQPAFVPTLPKTGGPRELPPPPPSFTLKKIAVGHGIQNYTCIDASSSPKADGAVAILYDVTKFVPGTPKTGIPQALWDKIPSALLLKPLTLNKLAGSTYGAHATKPFPKEEALKLLGFPVAEFLGHHYFDINSTPMFDLSKVGLKASVTKLDGVDAPANADKGPLKTGAVAWLQLGESGKGLSTGLTQVYRVITAGGVGLKCNVAGAGVHSVPYTTFYWFF</sequence>
<dbReference type="Pfam" id="PF11937">
    <property type="entry name" value="DUF3455"/>
    <property type="match status" value="1"/>
</dbReference>
<feature type="signal peptide" evidence="1">
    <location>
        <begin position="1"/>
        <end position="18"/>
    </location>
</feature>
<evidence type="ECO:0000313" key="2">
    <source>
        <dbReference type="EMBL" id="KAK4174252.1"/>
    </source>
</evidence>
<comment type="caution">
    <text evidence="2">The sequence shown here is derived from an EMBL/GenBank/DDBJ whole genome shotgun (WGS) entry which is preliminary data.</text>
</comment>
<dbReference type="PANTHER" id="PTHR35567:SF3">
    <property type="entry name" value="MALATE DEHYDROGENASE"/>
    <property type="match status" value="1"/>
</dbReference>
<reference evidence="2" key="1">
    <citation type="journal article" date="2023" name="Mol. Phylogenet. Evol.">
        <title>Genome-scale phylogeny and comparative genomics of the fungal order Sordariales.</title>
        <authorList>
            <person name="Hensen N."/>
            <person name="Bonometti L."/>
            <person name="Westerberg I."/>
            <person name="Brannstrom I.O."/>
            <person name="Guillou S."/>
            <person name="Cros-Aarteil S."/>
            <person name="Calhoun S."/>
            <person name="Haridas S."/>
            <person name="Kuo A."/>
            <person name="Mondo S."/>
            <person name="Pangilinan J."/>
            <person name="Riley R."/>
            <person name="LaButti K."/>
            <person name="Andreopoulos B."/>
            <person name="Lipzen A."/>
            <person name="Chen C."/>
            <person name="Yan M."/>
            <person name="Daum C."/>
            <person name="Ng V."/>
            <person name="Clum A."/>
            <person name="Steindorff A."/>
            <person name="Ohm R.A."/>
            <person name="Martin F."/>
            <person name="Silar P."/>
            <person name="Natvig D.O."/>
            <person name="Lalanne C."/>
            <person name="Gautier V."/>
            <person name="Ament-Velasquez S.L."/>
            <person name="Kruys A."/>
            <person name="Hutchinson M.I."/>
            <person name="Powell A.J."/>
            <person name="Barry K."/>
            <person name="Miller A.N."/>
            <person name="Grigoriev I.V."/>
            <person name="Debuchy R."/>
            <person name="Gladieux P."/>
            <person name="Hiltunen Thoren M."/>
            <person name="Johannesson H."/>
        </authorList>
    </citation>
    <scope>NUCLEOTIDE SEQUENCE</scope>
    <source>
        <strain evidence="2">CBS 892.96</strain>
    </source>
</reference>
<keyword evidence="1" id="KW-0732">Signal</keyword>
<accession>A0AAN6W4V0</accession>
<evidence type="ECO:0008006" key="4">
    <source>
        <dbReference type="Google" id="ProtNLM"/>
    </source>
</evidence>
<evidence type="ECO:0000256" key="1">
    <source>
        <dbReference type="SAM" id="SignalP"/>
    </source>
</evidence>
<reference evidence="2" key="2">
    <citation type="submission" date="2023-05" db="EMBL/GenBank/DDBJ databases">
        <authorList>
            <consortium name="Lawrence Berkeley National Laboratory"/>
            <person name="Steindorff A."/>
            <person name="Hensen N."/>
            <person name="Bonometti L."/>
            <person name="Westerberg I."/>
            <person name="Brannstrom I.O."/>
            <person name="Guillou S."/>
            <person name="Cros-Aarteil S."/>
            <person name="Calhoun S."/>
            <person name="Haridas S."/>
            <person name="Kuo A."/>
            <person name="Mondo S."/>
            <person name="Pangilinan J."/>
            <person name="Riley R."/>
            <person name="Labutti K."/>
            <person name="Andreopoulos B."/>
            <person name="Lipzen A."/>
            <person name="Chen C."/>
            <person name="Yanf M."/>
            <person name="Daum C."/>
            <person name="Ng V."/>
            <person name="Clum A."/>
            <person name="Ohm R."/>
            <person name="Martin F."/>
            <person name="Silar P."/>
            <person name="Natvig D."/>
            <person name="Lalanne C."/>
            <person name="Gautier V."/>
            <person name="Ament-Velasquez S.L."/>
            <person name="Kruys A."/>
            <person name="Hutchinson M.I."/>
            <person name="Powell A.J."/>
            <person name="Barry K."/>
            <person name="Miller A.N."/>
            <person name="Grigoriev I.V."/>
            <person name="Debuchy R."/>
            <person name="Gladieux P."/>
            <person name="Thoren M.H."/>
            <person name="Johannesson H."/>
        </authorList>
    </citation>
    <scope>NUCLEOTIDE SEQUENCE</scope>
    <source>
        <strain evidence="2">CBS 892.96</strain>
    </source>
</reference>
<proteinExistence type="predicted"/>
<evidence type="ECO:0000313" key="3">
    <source>
        <dbReference type="Proteomes" id="UP001302321"/>
    </source>
</evidence>
<name>A0AAN6W4V0_9PEZI</name>
<dbReference type="EMBL" id="MU866292">
    <property type="protein sequence ID" value="KAK4174252.1"/>
    <property type="molecule type" value="Genomic_DNA"/>
</dbReference>
<organism evidence="2 3">
    <name type="scientific">Triangularia setosa</name>
    <dbReference type="NCBI Taxonomy" id="2587417"/>
    <lineage>
        <taxon>Eukaryota</taxon>
        <taxon>Fungi</taxon>
        <taxon>Dikarya</taxon>
        <taxon>Ascomycota</taxon>
        <taxon>Pezizomycotina</taxon>
        <taxon>Sordariomycetes</taxon>
        <taxon>Sordariomycetidae</taxon>
        <taxon>Sordariales</taxon>
        <taxon>Podosporaceae</taxon>
        <taxon>Triangularia</taxon>
    </lineage>
</organism>
<gene>
    <name evidence="2" type="ORF">QBC36DRAFT_44515</name>
</gene>
<keyword evidence="3" id="KW-1185">Reference proteome</keyword>
<dbReference type="PANTHER" id="PTHR35567">
    <property type="entry name" value="MALATE DEHYDROGENASE (AFU_ORTHOLOGUE AFUA_2G13800)"/>
    <property type="match status" value="1"/>
</dbReference>
<feature type="chain" id="PRO_5042840565" description="Malate dehydrogenase" evidence="1">
    <location>
        <begin position="19"/>
        <end position="242"/>
    </location>
</feature>